<accession>A0AAP0NMW8</accession>
<dbReference type="Proteomes" id="UP001417504">
    <property type="component" value="Unassembled WGS sequence"/>
</dbReference>
<name>A0AAP0NMW8_9MAGN</name>
<sequence length="78" mass="8749">MRKRKVSMSKEGFEGLFELCVSKTVEIGGILVGPSQVLEAKRAVIHKAQQFLPCSAKVYSFGLLKSGFNSKRKLWEMD</sequence>
<reference evidence="1 2" key="1">
    <citation type="submission" date="2024-01" db="EMBL/GenBank/DDBJ databases">
        <title>Genome assemblies of Stephania.</title>
        <authorList>
            <person name="Yang L."/>
        </authorList>
    </citation>
    <scope>NUCLEOTIDE SEQUENCE [LARGE SCALE GENOMIC DNA]</scope>
    <source>
        <strain evidence="1">QJT</strain>
        <tissue evidence="1">Leaf</tissue>
    </source>
</reference>
<organism evidence="1 2">
    <name type="scientific">Stephania japonica</name>
    <dbReference type="NCBI Taxonomy" id="461633"/>
    <lineage>
        <taxon>Eukaryota</taxon>
        <taxon>Viridiplantae</taxon>
        <taxon>Streptophyta</taxon>
        <taxon>Embryophyta</taxon>
        <taxon>Tracheophyta</taxon>
        <taxon>Spermatophyta</taxon>
        <taxon>Magnoliopsida</taxon>
        <taxon>Ranunculales</taxon>
        <taxon>Menispermaceae</taxon>
        <taxon>Menispermoideae</taxon>
        <taxon>Cissampelideae</taxon>
        <taxon>Stephania</taxon>
    </lineage>
</organism>
<dbReference type="EMBL" id="JBBNAE010000007">
    <property type="protein sequence ID" value="KAK9110141.1"/>
    <property type="molecule type" value="Genomic_DNA"/>
</dbReference>
<dbReference type="AlphaFoldDB" id="A0AAP0NMW8"/>
<gene>
    <name evidence="1" type="ORF">Sjap_018201</name>
</gene>
<proteinExistence type="predicted"/>
<evidence type="ECO:0000313" key="2">
    <source>
        <dbReference type="Proteomes" id="UP001417504"/>
    </source>
</evidence>
<keyword evidence="2" id="KW-1185">Reference proteome</keyword>
<protein>
    <submittedName>
        <fullName evidence="1">Uncharacterized protein</fullName>
    </submittedName>
</protein>
<evidence type="ECO:0000313" key="1">
    <source>
        <dbReference type="EMBL" id="KAK9110141.1"/>
    </source>
</evidence>
<comment type="caution">
    <text evidence="1">The sequence shown here is derived from an EMBL/GenBank/DDBJ whole genome shotgun (WGS) entry which is preliminary data.</text>
</comment>